<reference evidence="1 2" key="1">
    <citation type="submission" date="2007-03" db="EMBL/GenBank/DDBJ databases">
        <authorList>
            <person name="Fulton L."/>
            <person name="Clifton S."/>
            <person name="Fulton B."/>
            <person name="Xu J."/>
            <person name="Minx P."/>
            <person name="Pepin K.H."/>
            <person name="Johnson M."/>
            <person name="Thiruvilangam P."/>
            <person name="Bhonagiri V."/>
            <person name="Nash W.E."/>
            <person name="Mardis E.R."/>
            <person name="Wilson R.K."/>
        </authorList>
    </citation>
    <scope>NUCLEOTIDE SEQUENCE [LARGE SCALE GENOMIC DNA]</scope>
    <source>
        <strain evidence="1 2">ATCC 27560</strain>
    </source>
</reference>
<comment type="caution">
    <text evidence="1">The sequence shown here is derived from an EMBL/GenBank/DDBJ whole genome shotgun (WGS) entry which is preliminary data.</text>
</comment>
<accession>A5Z336</accession>
<reference evidence="1 2" key="2">
    <citation type="submission" date="2007-04" db="EMBL/GenBank/DDBJ databases">
        <title>Draft genome sequence of Eubacterium ventriosum (ATCC 27560).</title>
        <authorList>
            <person name="Sudarsanam P."/>
            <person name="Ley R."/>
            <person name="Guruge J."/>
            <person name="Turnbaugh P.J."/>
            <person name="Mahowald M."/>
            <person name="Liep D."/>
            <person name="Gordon J."/>
        </authorList>
    </citation>
    <scope>NUCLEOTIDE SEQUENCE [LARGE SCALE GENOMIC DNA]</scope>
    <source>
        <strain evidence="1 2">ATCC 27560</strain>
    </source>
</reference>
<name>A5Z336_9FIRM</name>
<dbReference type="STRING" id="411463.EUBVEN_00082"/>
<protein>
    <submittedName>
        <fullName evidence="1">Uncharacterized protein</fullName>
    </submittedName>
</protein>
<dbReference type="EMBL" id="AAVL02000017">
    <property type="protein sequence ID" value="EDM52620.1"/>
    <property type="molecule type" value="Genomic_DNA"/>
</dbReference>
<gene>
    <name evidence="1" type="ORF">EUBVEN_00082</name>
</gene>
<dbReference type="Proteomes" id="UP000006000">
    <property type="component" value="Unassembled WGS sequence"/>
</dbReference>
<proteinExistence type="predicted"/>
<evidence type="ECO:0000313" key="2">
    <source>
        <dbReference type="Proteomes" id="UP000006000"/>
    </source>
</evidence>
<evidence type="ECO:0000313" key="1">
    <source>
        <dbReference type="EMBL" id="EDM52620.1"/>
    </source>
</evidence>
<organism evidence="1 2">
    <name type="scientific">Eubacterium ventriosum ATCC 27560</name>
    <dbReference type="NCBI Taxonomy" id="411463"/>
    <lineage>
        <taxon>Bacteria</taxon>
        <taxon>Bacillati</taxon>
        <taxon>Bacillota</taxon>
        <taxon>Clostridia</taxon>
        <taxon>Eubacteriales</taxon>
        <taxon>Eubacteriaceae</taxon>
        <taxon>Eubacterium</taxon>
    </lineage>
</organism>
<dbReference type="AlphaFoldDB" id="A5Z336"/>
<dbReference type="HOGENOM" id="CLU_2751838_0_0_9"/>
<sequence length="70" mass="8310">MKRYLLNLDKKTIHNGLDLCYAAKRMKKSNQKWFDKYEDAENYYEGDMEKGHICGVCFKSKAEALKLEKQ</sequence>
<dbReference type="RefSeq" id="WP_005361601.1">
    <property type="nucleotide sequence ID" value="NZ_DS264275.1"/>
</dbReference>